<evidence type="ECO:0000259" key="6">
    <source>
        <dbReference type="PROSITE" id="PS50089"/>
    </source>
</evidence>
<reference evidence="9 10" key="1">
    <citation type="submission" date="2024-06" db="EMBL/GenBank/DDBJ databases">
        <authorList>
            <person name="Kraege A."/>
            <person name="Thomma B."/>
        </authorList>
    </citation>
    <scope>NUCLEOTIDE SEQUENCE [LARGE SCALE GENOMIC DNA]</scope>
</reference>
<dbReference type="PROSITE" id="PS51266">
    <property type="entry name" value="ZF_CHY"/>
    <property type="match status" value="1"/>
</dbReference>
<protein>
    <submittedName>
        <fullName evidence="9">G5300 protein</fullName>
    </submittedName>
</protein>
<dbReference type="SMART" id="SM00184">
    <property type="entry name" value="RING"/>
    <property type="match status" value="1"/>
</dbReference>
<dbReference type="PROSITE" id="PS50089">
    <property type="entry name" value="ZF_RING_2"/>
    <property type="match status" value="1"/>
</dbReference>
<evidence type="ECO:0000256" key="4">
    <source>
        <dbReference type="PROSITE-ProRule" id="PRU00601"/>
    </source>
</evidence>
<dbReference type="Pfam" id="PF14599">
    <property type="entry name" value="zinc_ribbon_6"/>
    <property type="match status" value="1"/>
</dbReference>
<keyword evidence="1" id="KW-0479">Metal-binding</keyword>
<name>A0ABP1FVA7_9CHLO</name>
<dbReference type="PANTHER" id="PTHR21319">
    <property type="entry name" value="RING FINGER AND CHY ZINC FINGER DOMAIN-CONTAINING PROTEIN 1"/>
    <property type="match status" value="1"/>
</dbReference>
<evidence type="ECO:0000259" key="8">
    <source>
        <dbReference type="PROSITE" id="PS51270"/>
    </source>
</evidence>
<sequence length="1184" mass="130407">MVAEVASALMASHPPIKVFYYHYHNSIRSELADLSAAVTALEDAPSVNAAESLVSLKRRVAFLDQVYSIHSSVEDEVVYPALDLKVKNVTHAYSVEHEDEERLIEQLSQVVSAAMLAEGKQKRAAIRQLVCKVQEIHTTLLKHLAKEEEQLFPLLLKHFTYSEQAQLVAQLLCCIPLTSVEPVLTWLTSAMPQCEQKDLLLQIQQVVPDSMLLQLLVAWLSPGSKALSLAGPHAIDIESVRPWKEEVPPEQPECCRVALGLDPLGCPLAMPGSKPSEVALRAGKHHAPLKHIAHVHAAIRSALDAFASEAASLAGSESLKPAALAALVERLRFLRAVCSYHSASEDDVLFPAVRLLTTGHEASQCLACEADHENEGALLEDVSRLLGDVRASVRRGAQEVQGLIGDLRAAADAARSAITGHMAREEADVLPLLEARLCTKQQRDMVWRTLQAMPLRLLERVLPWLAEKLTEEEARAMLQDLQLAAPADEGPLVGLLSRWAARGRQESPEPQGQDDPKQYSNSTCGVHLTSSTTATSSSAAAERPAKRRRGHDGRPAAPEVYASSAGATDLAAHASADTAIMPAIVEEGHAESAQQHASAPPRSDGVNPIDHIFQFHKALRRDLRALEDDARALATELEDATDWNPGQGSLQQLEGRFLCLAGMYKAHSQAEDEIIFPALEAKEALSNVSHAYTLDHQQEEELFDGLHAAMDAIRASKGAEEARRHAATLQRLTAATRASMEQHVRAEEQEVWPLFAEHFTEQEQEHLVGQIVGRTGAEVLQAMLPWVNESFTEQEQRNMMESLRSATRNTGFERWLDATLRPQPQADAPALPAGDSPKAGGGSSQQGSHHGSDLALAEVVEYLGSTSGVEPHVFRPGWEDIFRMNQKQLEEAMRKIHNDSSLDQQRKAYLSQNIMASKYIVAQQKRMHAMTCSHSIRNFYDPGRSVLGCPHYQRGCQVLAPCCGQMYTCKKCHDQEEDHQMEAQSVQSMVCMACGLSQPSAASCTGCGQKMARYYCSICNLWDDQPGRDIYHCPFCNLCRVGKGLGIDACHCMDCNTCMHLSEYATHKCRDLATCPVCTDTLFDSSEPYRELPCGHFMHSHCFAQYTRFNYSCPVCSKSMGDMSIYFGMLDSIVARDLADLPPAYRSRQQKVLCNDCGAAGDAQFHFVYHKCLSCMSYNTRVLS</sequence>
<feature type="domain" description="CTCHY-type" evidence="8">
    <location>
        <begin position="1011"/>
        <end position="1077"/>
    </location>
</feature>
<dbReference type="PROSITE" id="PS51270">
    <property type="entry name" value="ZF_CTCHY"/>
    <property type="match status" value="1"/>
</dbReference>
<evidence type="ECO:0000313" key="9">
    <source>
        <dbReference type="EMBL" id="CAL5222874.1"/>
    </source>
</evidence>
<feature type="region of interest" description="Disordered" evidence="5">
    <location>
        <begin position="503"/>
        <end position="562"/>
    </location>
</feature>
<dbReference type="Gene3D" id="1.20.120.520">
    <property type="entry name" value="nmb1532 protein domain like"/>
    <property type="match status" value="3"/>
</dbReference>
<dbReference type="Gene3D" id="3.30.40.10">
    <property type="entry name" value="Zinc/RING finger domain, C3HC4 (zinc finger)"/>
    <property type="match status" value="1"/>
</dbReference>
<feature type="compositionally biased region" description="Low complexity" evidence="5">
    <location>
        <begin position="824"/>
        <end position="833"/>
    </location>
</feature>
<evidence type="ECO:0000256" key="1">
    <source>
        <dbReference type="ARBA" id="ARBA00022723"/>
    </source>
</evidence>
<dbReference type="InterPro" id="IPR039512">
    <property type="entry name" value="RCHY1_zinc-ribbon"/>
</dbReference>
<feature type="domain" description="CHY-type" evidence="7">
    <location>
        <begin position="942"/>
        <end position="1009"/>
    </location>
</feature>
<evidence type="ECO:0000259" key="7">
    <source>
        <dbReference type="PROSITE" id="PS51266"/>
    </source>
</evidence>
<dbReference type="InterPro" id="IPR001841">
    <property type="entry name" value="Znf_RING"/>
</dbReference>
<dbReference type="CDD" id="cd12108">
    <property type="entry name" value="Hr-like"/>
    <property type="match status" value="3"/>
</dbReference>
<comment type="caution">
    <text evidence="9">The sequence shown here is derived from an EMBL/GenBank/DDBJ whole genome shotgun (WGS) entry which is preliminary data.</text>
</comment>
<dbReference type="Pfam" id="PF01814">
    <property type="entry name" value="Hemerythrin"/>
    <property type="match status" value="3"/>
</dbReference>
<dbReference type="InterPro" id="IPR008913">
    <property type="entry name" value="Znf_CHY"/>
</dbReference>
<dbReference type="Pfam" id="PF13639">
    <property type="entry name" value="zf-RING_2"/>
    <property type="match status" value="1"/>
</dbReference>
<dbReference type="Gene3D" id="2.20.28.10">
    <property type="match status" value="1"/>
</dbReference>
<evidence type="ECO:0000256" key="3">
    <source>
        <dbReference type="ARBA" id="ARBA00022833"/>
    </source>
</evidence>
<organism evidence="9 10">
    <name type="scientific">Coccomyxa viridis</name>
    <dbReference type="NCBI Taxonomy" id="1274662"/>
    <lineage>
        <taxon>Eukaryota</taxon>
        <taxon>Viridiplantae</taxon>
        <taxon>Chlorophyta</taxon>
        <taxon>core chlorophytes</taxon>
        <taxon>Trebouxiophyceae</taxon>
        <taxon>Trebouxiophyceae incertae sedis</taxon>
        <taxon>Coccomyxaceae</taxon>
        <taxon>Coccomyxa</taxon>
    </lineage>
</organism>
<feature type="compositionally biased region" description="Low complexity" evidence="5">
    <location>
        <begin position="529"/>
        <end position="541"/>
    </location>
</feature>
<dbReference type="CDD" id="cd16464">
    <property type="entry name" value="RING-H2_Pirh2-like"/>
    <property type="match status" value="1"/>
</dbReference>
<accession>A0ABP1FVA7</accession>
<evidence type="ECO:0000256" key="2">
    <source>
        <dbReference type="ARBA" id="ARBA00022771"/>
    </source>
</evidence>
<dbReference type="EMBL" id="CAXHTA020000007">
    <property type="protein sequence ID" value="CAL5222874.1"/>
    <property type="molecule type" value="Genomic_DNA"/>
</dbReference>
<evidence type="ECO:0000313" key="10">
    <source>
        <dbReference type="Proteomes" id="UP001497392"/>
    </source>
</evidence>
<dbReference type="InterPro" id="IPR037275">
    <property type="entry name" value="Znf_CTCHY_sf"/>
</dbReference>
<gene>
    <name evidence="9" type="primary">g5300</name>
    <name evidence="9" type="ORF">VP750_LOCUS4533</name>
</gene>
<dbReference type="InterPro" id="IPR017921">
    <property type="entry name" value="Znf_CTCHY"/>
</dbReference>
<dbReference type="PANTHER" id="PTHR21319:SF0">
    <property type="entry name" value="AND RING FINGER DOMAIN PROTEIN, PUTATIVE (AFU_ORTHOLOGUE AFUA_1G08900)-RELATED"/>
    <property type="match status" value="1"/>
</dbReference>
<evidence type="ECO:0000256" key="5">
    <source>
        <dbReference type="SAM" id="MobiDB-lite"/>
    </source>
</evidence>
<dbReference type="SUPFAM" id="SSF161245">
    <property type="entry name" value="Zinc hairpin stack"/>
    <property type="match status" value="1"/>
</dbReference>
<dbReference type="SUPFAM" id="SSF57850">
    <property type="entry name" value="RING/U-box"/>
    <property type="match status" value="1"/>
</dbReference>
<feature type="region of interest" description="Disordered" evidence="5">
    <location>
        <begin position="824"/>
        <end position="851"/>
    </location>
</feature>
<keyword evidence="3" id="KW-0862">Zinc</keyword>
<dbReference type="InterPro" id="IPR037274">
    <property type="entry name" value="Znf_CHY_sf"/>
</dbReference>
<dbReference type="InterPro" id="IPR012312">
    <property type="entry name" value="Hemerythrin-like"/>
</dbReference>
<dbReference type="InterPro" id="IPR013083">
    <property type="entry name" value="Znf_RING/FYVE/PHD"/>
</dbReference>
<dbReference type="SUPFAM" id="SSF161219">
    <property type="entry name" value="CHY zinc finger-like"/>
    <property type="match status" value="1"/>
</dbReference>
<keyword evidence="10" id="KW-1185">Reference proteome</keyword>
<dbReference type="Proteomes" id="UP001497392">
    <property type="component" value="Unassembled WGS sequence"/>
</dbReference>
<dbReference type="Pfam" id="PF05495">
    <property type="entry name" value="zf-CHY"/>
    <property type="match status" value="1"/>
</dbReference>
<keyword evidence="2 4" id="KW-0863">Zinc-finger</keyword>
<proteinExistence type="predicted"/>
<feature type="domain" description="RING-type" evidence="6">
    <location>
        <begin position="1075"/>
        <end position="1117"/>
    </location>
</feature>